<dbReference type="GO" id="GO:0102130">
    <property type="term" value="F:malonyl-CoA methyltransferase activity"/>
    <property type="evidence" value="ECO:0007669"/>
    <property type="project" value="UniProtKB-EC"/>
</dbReference>
<dbReference type="PANTHER" id="PTHR13090:SF1">
    <property type="entry name" value="ARGININE-HYDROXYLASE NDUFAF5, MITOCHONDRIAL"/>
    <property type="match status" value="1"/>
</dbReference>
<dbReference type="CDD" id="cd02440">
    <property type="entry name" value="AdoMet_MTases"/>
    <property type="match status" value="1"/>
</dbReference>
<dbReference type="GO" id="GO:0010340">
    <property type="term" value="F:carboxyl-O-methyltransferase activity"/>
    <property type="evidence" value="ECO:0007669"/>
    <property type="project" value="UniProtKB-UniRule"/>
</dbReference>
<dbReference type="InterPro" id="IPR013216">
    <property type="entry name" value="Methyltransf_11"/>
</dbReference>
<comment type="function">
    <text evidence="8">Converts the free carboxyl group of a malonyl-thioester to its methyl ester by transfer of a methyl group from S-adenosyl-L-methionine (SAM). It allows to synthesize pimeloyl-ACP via the fatty acid synthetic pathway.</text>
</comment>
<dbReference type="GO" id="GO:0032259">
    <property type="term" value="P:methylation"/>
    <property type="evidence" value="ECO:0007669"/>
    <property type="project" value="UniProtKB-KW"/>
</dbReference>
<dbReference type="Gene3D" id="3.40.50.150">
    <property type="entry name" value="Vaccinia Virus protein VP39"/>
    <property type="match status" value="1"/>
</dbReference>
<keyword evidence="6 8" id="KW-0949">S-adenosyl-L-methionine</keyword>
<evidence type="ECO:0000256" key="8">
    <source>
        <dbReference type="HAMAP-Rule" id="MF_00835"/>
    </source>
</evidence>
<dbReference type="UniPathway" id="UPA00078"/>
<comment type="catalytic activity">
    <reaction evidence="1 8">
        <text>malonyl-[ACP] + S-adenosyl-L-methionine = malonyl-[ACP] methyl ester + S-adenosyl-L-homocysteine</text>
        <dbReference type="Rhea" id="RHEA:17105"/>
        <dbReference type="Rhea" id="RHEA-COMP:9623"/>
        <dbReference type="Rhea" id="RHEA-COMP:9954"/>
        <dbReference type="ChEBI" id="CHEBI:57856"/>
        <dbReference type="ChEBI" id="CHEBI:59789"/>
        <dbReference type="ChEBI" id="CHEBI:78449"/>
        <dbReference type="ChEBI" id="CHEBI:78845"/>
        <dbReference type="EC" id="2.1.1.197"/>
    </reaction>
</comment>
<sequence>MPDAPAPLEKRAIRRSFDRAARQYDESAVLQREVGDRLLEHLDPIRVGPSLVVDLGCGTGASFEGLGQRFPRAALVGVDLAPSMLDLASRRTSWWRRVMGGKPRLVCADAERLPFATGSAQLVFSNLALQWCRPELVFAEVSRVLEPGGLFLFSTFGPDTLKELRESFRAADAGPHVHTFIDMHDLGDALVHAGLSDPVMEMDIITVEYDTVEAVARDLKAIGAHNAAAHRSRGLAGRARWKRMAAHYETLRRGGALPATHEIIYGHAWKVPPRKLADGRQVIDFQRSPR</sequence>
<protein>
    <recommendedName>
        <fullName evidence="3 8">Malonyl-[acyl-carrier protein] O-methyltransferase</fullName>
        <shortName evidence="8">Malonyl-ACP O-methyltransferase</shortName>
        <ecNumber evidence="3 8">2.1.1.197</ecNumber>
    </recommendedName>
    <alternativeName>
        <fullName evidence="8">Biotin synthesis protein BioC</fullName>
    </alternativeName>
</protein>
<evidence type="ECO:0000256" key="7">
    <source>
        <dbReference type="ARBA" id="ARBA00022756"/>
    </source>
</evidence>
<dbReference type="AlphaFoldDB" id="A0A6M4GQP4"/>
<evidence type="ECO:0000256" key="5">
    <source>
        <dbReference type="ARBA" id="ARBA00022679"/>
    </source>
</evidence>
<dbReference type="EC" id="2.1.1.197" evidence="3 8"/>
<dbReference type="Pfam" id="PF08241">
    <property type="entry name" value="Methyltransf_11"/>
    <property type="match status" value="1"/>
</dbReference>
<keyword evidence="11" id="KW-1185">Reference proteome</keyword>
<dbReference type="InterPro" id="IPR050602">
    <property type="entry name" value="Malonyl-ACP_OMT"/>
</dbReference>
<dbReference type="PANTHER" id="PTHR13090">
    <property type="entry name" value="ARGININE-HYDROXYLASE NDUFAF5, MITOCHONDRIAL"/>
    <property type="match status" value="1"/>
</dbReference>
<evidence type="ECO:0000256" key="3">
    <source>
        <dbReference type="ARBA" id="ARBA00012327"/>
    </source>
</evidence>
<dbReference type="KEGG" id="uru:DSM104443_00709"/>
<name>A0A6M4GQP4_9PROT</name>
<keyword evidence="5 8" id="KW-0808">Transferase</keyword>
<dbReference type="GO" id="GO:0009102">
    <property type="term" value="P:biotin biosynthetic process"/>
    <property type="evidence" value="ECO:0007669"/>
    <property type="project" value="UniProtKB-UniRule"/>
</dbReference>
<accession>A0A6M4GQP4</accession>
<feature type="domain" description="Methyltransferase type 11" evidence="9">
    <location>
        <begin position="53"/>
        <end position="153"/>
    </location>
</feature>
<dbReference type="InterPro" id="IPR029063">
    <property type="entry name" value="SAM-dependent_MTases_sf"/>
</dbReference>
<dbReference type="NCBIfam" id="TIGR02072">
    <property type="entry name" value="BioC"/>
    <property type="match status" value="1"/>
</dbReference>
<evidence type="ECO:0000313" key="10">
    <source>
        <dbReference type="EMBL" id="QJR09660.1"/>
    </source>
</evidence>
<evidence type="ECO:0000256" key="2">
    <source>
        <dbReference type="ARBA" id="ARBA00004746"/>
    </source>
</evidence>
<dbReference type="EMBL" id="CP053069">
    <property type="protein sequence ID" value="QJR09660.1"/>
    <property type="molecule type" value="Genomic_DNA"/>
</dbReference>
<reference evidence="10 11" key="1">
    <citation type="submission" date="2020-04" db="EMBL/GenBank/DDBJ databases">
        <title>Usitatibacter rugosus gen. nov., sp. nov. and Usitatibacter palustris sp. nov., novel members of Usitatibacteraceae fam. nov. within the order Nitrosomonadales isolated from soil.</title>
        <authorList>
            <person name="Huber K.J."/>
            <person name="Neumann-Schaal M."/>
            <person name="Geppert A."/>
            <person name="Luckner M."/>
            <person name="Wanner G."/>
            <person name="Overmann J."/>
        </authorList>
    </citation>
    <scope>NUCLEOTIDE SEQUENCE [LARGE SCALE GENOMIC DNA]</scope>
    <source>
        <strain evidence="10 11">0125_3</strain>
    </source>
</reference>
<evidence type="ECO:0000313" key="11">
    <source>
        <dbReference type="Proteomes" id="UP000501534"/>
    </source>
</evidence>
<keyword evidence="4 8" id="KW-0489">Methyltransferase</keyword>
<comment type="pathway">
    <text evidence="2 8">Cofactor biosynthesis; biotin biosynthesis.</text>
</comment>
<proteinExistence type="inferred from homology"/>
<dbReference type="Proteomes" id="UP000501534">
    <property type="component" value="Chromosome"/>
</dbReference>
<comment type="similarity">
    <text evidence="8">Belongs to the methyltransferase superfamily.</text>
</comment>
<evidence type="ECO:0000256" key="1">
    <source>
        <dbReference type="ARBA" id="ARBA00000852"/>
    </source>
</evidence>
<dbReference type="GO" id="GO:0008757">
    <property type="term" value="F:S-adenosylmethionine-dependent methyltransferase activity"/>
    <property type="evidence" value="ECO:0007669"/>
    <property type="project" value="InterPro"/>
</dbReference>
<evidence type="ECO:0000256" key="6">
    <source>
        <dbReference type="ARBA" id="ARBA00022691"/>
    </source>
</evidence>
<dbReference type="InterPro" id="IPR011814">
    <property type="entry name" value="BioC"/>
</dbReference>
<keyword evidence="7 8" id="KW-0093">Biotin biosynthesis</keyword>
<evidence type="ECO:0000259" key="9">
    <source>
        <dbReference type="Pfam" id="PF08241"/>
    </source>
</evidence>
<dbReference type="SUPFAM" id="SSF53335">
    <property type="entry name" value="S-adenosyl-L-methionine-dependent methyltransferases"/>
    <property type="match status" value="1"/>
</dbReference>
<dbReference type="HAMAP" id="MF_00835">
    <property type="entry name" value="BioC"/>
    <property type="match status" value="1"/>
</dbReference>
<dbReference type="RefSeq" id="WP_171089551.1">
    <property type="nucleotide sequence ID" value="NZ_CP053069.1"/>
</dbReference>
<organism evidence="10 11">
    <name type="scientific">Usitatibacter rugosus</name>
    <dbReference type="NCBI Taxonomy" id="2732067"/>
    <lineage>
        <taxon>Bacteria</taxon>
        <taxon>Pseudomonadati</taxon>
        <taxon>Pseudomonadota</taxon>
        <taxon>Betaproteobacteria</taxon>
        <taxon>Nitrosomonadales</taxon>
        <taxon>Usitatibacteraceae</taxon>
        <taxon>Usitatibacter</taxon>
    </lineage>
</organism>
<gene>
    <name evidence="8 10" type="primary">bioC</name>
    <name evidence="10" type="ORF">DSM104443_00709</name>
</gene>
<evidence type="ECO:0000256" key="4">
    <source>
        <dbReference type="ARBA" id="ARBA00022603"/>
    </source>
</evidence>